<feature type="compositionally biased region" description="Basic and acidic residues" evidence="1">
    <location>
        <begin position="178"/>
        <end position="187"/>
    </location>
</feature>
<protein>
    <submittedName>
        <fullName evidence="3">Uncharacterized protein</fullName>
    </submittedName>
</protein>
<gene>
    <name evidence="3" type="ORF">FIBSPDRAFT_887578</name>
</gene>
<proteinExistence type="predicted"/>
<name>A0A166PLP1_9AGAM</name>
<feature type="compositionally biased region" description="Polar residues" evidence="1">
    <location>
        <begin position="243"/>
        <end position="252"/>
    </location>
</feature>
<feature type="region of interest" description="Disordered" evidence="1">
    <location>
        <begin position="228"/>
        <end position="252"/>
    </location>
</feature>
<sequence length="347" mass="38238">MYSLVLSAVSFAQVSLVMLSLEKIIALTHGNVVPRDADLARIPRLSPQQLVQHQRQVAGCIVDMVFVAELECYGREVLRCDDTAYAAAVNVNSRACPCIAGARSCASVAASWPLSHPSLPLAWHSASTQRAIGLCEIQQRLYDRFTCVCRASSARGWRRLQRRFAGYKYARARRARKGGVESGRESSADDDVNGLRVRDDVETTPVETMPNPGYCYREPLSRRNRLLNLEPDHGPVRGGSGSNHGSEPDSTITTLTSDVATTRDSTEITPVPHQLISEAIHLPIFVVIAKLHVMVSLFSHSNCSCGTTLTAGPNQPGIIHSIRRISRTRFATMSTPRYSLEERGLRW</sequence>
<evidence type="ECO:0000256" key="1">
    <source>
        <dbReference type="SAM" id="MobiDB-lite"/>
    </source>
</evidence>
<evidence type="ECO:0000313" key="3">
    <source>
        <dbReference type="EMBL" id="KZP26221.1"/>
    </source>
</evidence>
<feature type="chain" id="PRO_5007878341" evidence="2">
    <location>
        <begin position="31"/>
        <end position="347"/>
    </location>
</feature>
<evidence type="ECO:0000256" key="2">
    <source>
        <dbReference type="SAM" id="SignalP"/>
    </source>
</evidence>
<dbReference type="EMBL" id="KV417516">
    <property type="protein sequence ID" value="KZP26221.1"/>
    <property type="molecule type" value="Genomic_DNA"/>
</dbReference>
<accession>A0A166PLP1</accession>
<dbReference type="Proteomes" id="UP000076532">
    <property type="component" value="Unassembled WGS sequence"/>
</dbReference>
<dbReference type="AlphaFoldDB" id="A0A166PLP1"/>
<organism evidence="3 4">
    <name type="scientific">Athelia psychrophila</name>
    <dbReference type="NCBI Taxonomy" id="1759441"/>
    <lineage>
        <taxon>Eukaryota</taxon>
        <taxon>Fungi</taxon>
        <taxon>Dikarya</taxon>
        <taxon>Basidiomycota</taxon>
        <taxon>Agaricomycotina</taxon>
        <taxon>Agaricomycetes</taxon>
        <taxon>Agaricomycetidae</taxon>
        <taxon>Atheliales</taxon>
        <taxon>Atheliaceae</taxon>
        <taxon>Athelia</taxon>
    </lineage>
</organism>
<feature type="region of interest" description="Disordered" evidence="1">
    <location>
        <begin position="175"/>
        <end position="194"/>
    </location>
</feature>
<feature type="signal peptide" evidence="2">
    <location>
        <begin position="1"/>
        <end position="30"/>
    </location>
</feature>
<reference evidence="3 4" key="1">
    <citation type="journal article" date="2016" name="Mol. Biol. Evol.">
        <title>Comparative Genomics of Early-Diverging Mushroom-Forming Fungi Provides Insights into the Origins of Lignocellulose Decay Capabilities.</title>
        <authorList>
            <person name="Nagy L.G."/>
            <person name="Riley R."/>
            <person name="Tritt A."/>
            <person name="Adam C."/>
            <person name="Daum C."/>
            <person name="Floudas D."/>
            <person name="Sun H."/>
            <person name="Yadav J.S."/>
            <person name="Pangilinan J."/>
            <person name="Larsson K.H."/>
            <person name="Matsuura K."/>
            <person name="Barry K."/>
            <person name="Labutti K."/>
            <person name="Kuo R."/>
            <person name="Ohm R.A."/>
            <person name="Bhattacharya S.S."/>
            <person name="Shirouzu T."/>
            <person name="Yoshinaga Y."/>
            <person name="Martin F.M."/>
            <person name="Grigoriev I.V."/>
            <person name="Hibbett D.S."/>
        </authorList>
    </citation>
    <scope>NUCLEOTIDE SEQUENCE [LARGE SCALE GENOMIC DNA]</scope>
    <source>
        <strain evidence="3 4">CBS 109695</strain>
    </source>
</reference>
<keyword evidence="4" id="KW-1185">Reference proteome</keyword>
<evidence type="ECO:0000313" key="4">
    <source>
        <dbReference type="Proteomes" id="UP000076532"/>
    </source>
</evidence>
<keyword evidence="2" id="KW-0732">Signal</keyword>